<sequence>MPKAGRSRREGRSFDREGNVTLADVDVPELSGGDGSKATLDCMVKVCDTVAKLSEKVACLLKEETLVGRVSREVYPPLSDRSVPDLGQEGSVKVGSDVAASSQIDTSWFMANGAHSDALTPPPNAWLQRLAPAATINVFDRDPREWPRFTASWMVHDAVSSDADV</sequence>
<dbReference type="WBParaSite" id="TMUE_1000003027.1">
    <property type="protein sequence ID" value="TMUE_1000003027.1"/>
    <property type="gene ID" value="WBGene00302457"/>
</dbReference>
<dbReference type="AlphaFoldDB" id="A0A5S6Q7U8"/>
<dbReference type="Proteomes" id="UP000046395">
    <property type="component" value="Unassembled WGS sequence"/>
</dbReference>
<evidence type="ECO:0000256" key="1">
    <source>
        <dbReference type="SAM" id="MobiDB-lite"/>
    </source>
</evidence>
<accession>A0A5S6Q7U8</accession>
<name>A0A5S6Q7U8_TRIMR</name>
<feature type="region of interest" description="Disordered" evidence="1">
    <location>
        <begin position="1"/>
        <end position="20"/>
    </location>
</feature>
<evidence type="ECO:0000313" key="3">
    <source>
        <dbReference type="WBParaSite" id="TMUE_1000003027.1"/>
    </source>
</evidence>
<proteinExistence type="predicted"/>
<feature type="compositionally biased region" description="Basic and acidic residues" evidence="1">
    <location>
        <begin position="7"/>
        <end position="18"/>
    </location>
</feature>
<organism evidence="2 3">
    <name type="scientific">Trichuris muris</name>
    <name type="common">Mouse whipworm</name>
    <dbReference type="NCBI Taxonomy" id="70415"/>
    <lineage>
        <taxon>Eukaryota</taxon>
        <taxon>Metazoa</taxon>
        <taxon>Ecdysozoa</taxon>
        <taxon>Nematoda</taxon>
        <taxon>Enoplea</taxon>
        <taxon>Dorylaimia</taxon>
        <taxon>Trichinellida</taxon>
        <taxon>Trichuridae</taxon>
        <taxon>Trichuris</taxon>
    </lineage>
</organism>
<evidence type="ECO:0000313" key="2">
    <source>
        <dbReference type="Proteomes" id="UP000046395"/>
    </source>
</evidence>
<keyword evidence="2" id="KW-1185">Reference proteome</keyword>
<reference evidence="3" key="1">
    <citation type="submission" date="2019-12" db="UniProtKB">
        <authorList>
            <consortium name="WormBaseParasite"/>
        </authorList>
    </citation>
    <scope>IDENTIFICATION</scope>
</reference>
<protein>
    <submittedName>
        <fullName evidence="3">Uncharacterized protein</fullName>
    </submittedName>
</protein>